<dbReference type="Pfam" id="PF12796">
    <property type="entry name" value="Ank_2"/>
    <property type="match status" value="1"/>
</dbReference>
<evidence type="ECO:0000256" key="2">
    <source>
        <dbReference type="PROSITE-ProRule" id="PRU00023"/>
    </source>
</evidence>
<reference evidence="5 6" key="1">
    <citation type="submission" date="2016-03" db="EMBL/GenBank/DDBJ databases">
        <authorList>
            <person name="Ploux O."/>
        </authorList>
    </citation>
    <scope>NUCLEOTIDE SEQUENCE [LARGE SCALE GENOMIC DNA]</scope>
    <source>
        <strain evidence="5 6">UAMH 11012</strain>
    </source>
</reference>
<feature type="repeat" description="ANK" evidence="2">
    <location>
        <begin position="911"/>
        <end position="932"/>
    </location>
</feature>
<dbReference type="InterPro" id="IPR054471">
    <property type="entry name" value="GPIID_WHD"/>
</dbReference>
<gene>
    <name evidence="5" type="ORF">PAC_08235</name>
</gene>
<dbReference type="PANTHER" id="PTHR10039">
    <property type="entry name" value="AMELOGENIN"/>
    <property type="match status" value="1"/>
</dbReference>
<feature type="repeat" description="ANK" evidence="2">
    <location>
        <begin position="979"/>
        <end position="999"/>
    </location>
</feature>
<keyword evidence="2" id="KW-0040">ANK repeat</keyword>
<feature type="domain" description="GPI inositol-deacylase winged helix" evidence="3">
    <location>
        <begin position="550"/>
        <end position="628"/>
    </location>
</feature>
<evidence type="ECO:0000313" key="5">
    <source>
        <dbReference type="EMBL" id="CZR58343.1"/>
    </source>
</evidence>
<name>A0A1L7WZZ0_9HELO</name>
<feature type="repeat" description="ANK" evidence="2">
    <location>
        <begin position="877"/>
        <end position="901"/>
    </location>
</feature>
<dbReference type="Pfam" id="PF24883">
    <property type="entry name" value="NPHP3_N"/>
    <property type="match status" value="1"/>
</dbReference>
<dbReference type="Pfam" id="PF13637">
    <property type="entry name" value="Ank_4"/>
    <property type="match status" value="1"/>
</dbReference>
<dbReference type="InterPro" id="IPR002110">
    <property type="entry name" value="Ankyrin_rpt"/>
</dbReference>
<evidence type="ECO:0000259" key="3">
    <source>
        <dbReference type="Pfam" id="PF22939"/>
    </source>
</evidence>
<dbReference type="Gene3D" id="3.40.50.300">
    <property type="entry name" value="P-loop containing nucleotide triphosphate hydrolases"/>
    <property type="match status" value="1"/>
</dbReference>
<dbReference type="SMART" id="SM00248">
    <property type="entry name" value="ANK"/>
    <property type="match status" value="6"/>
</dbReference>
<dbReference type="SUPFAM" id="SSF48403">
    <property type="entry name" value="Ankyrin repeat"/>
    <property type="match status" value="1"/>
</dbReference>
<keyword evidence="6" id="KW-1185">Reference proteome</keyword>
<dbReference type="Gene3D" id="1.25.40.20">
    <property type="entry name" value="Ankyrin repeat-containing domain"/>
    <property type="match status" value="2"/>
</dbReference>
<feature type="repeat" description="ANK" evidence="2">
    <location>
        <begin position="843"/>
        <end position="867"/>
    </location>
</feature>
<dbReference type="EMBL" id="FJOG01000011">
    <property type="protein sequence ID" value="CZR58343.1"/>
    <property type="molecule type" value="Genomic_DNA"/>
</dbReference>
<dbReference type="STRING" id="576137.A0A1L7WZZ0"/>
<sequence>MSSVLANASPLKPEIRLAQAVSQFEADLSSDQKATLRTYRSQIQDVPPDPSDVMRLTAEIDRRATGKRGAGRCFGPRMTNFLHAVQQFAAVGDVMIGGSQNLIACGVWSLVRISLLSIVNFSSYLEKLSSLLMNAGRSAPRYQTIALLYTRSKKLQSHLAEYFIVVVGLCHMLFRFTQKSTIGQFASSLSDSELGAYQSNLDLWANSIKEEVSMLVAEKIEEEAQENTGFRALLSKGSKSASLEQKIKKRLRVLDCCSTYDYETPWKQSRKVGNATLFNRTADYQDWKGQASSCTILYIGKLGSGKSVLLANIVDDLNLYVQSKDIAVAYFFCRHDIPESLNAGTIIRSLVRQLLRPIPDLEMVPEFLDDITSAPDFERLFSLLRCNLPPTYKAYFILDGLDECDYDERKTLILQLRQLQDTFTMLLCVSFRLEPDNPLKLSSEEFTAPRCISIPEDNPDIEDFVDKELENCIESKKLVIGNPTLIVEIRDALLHGSQGMFLWVALWVALQIISLCAMKTDDAIRQALVDLPKDLSETFTRILARSEVAGQPYQRRILELVTVAQRPLQVEELREALSVVPGNTTWNLVSLLNDIYSTLACCGSLVIVDEEELTVRLVHHSIKQFLLTGFNVSTNIGFTTADANKTMADIIVTYLNYGIFETQLSTAVVPRIMTGSAPSRIIRSTLNSSDSVRNLALKLLKSKRAPNYDVGKTLAETSKLFNSRSVDQFHFYSYARLYWQQHILGTSELEPVINNLLPRLLKRMRVDANAREHGSQTLFSQAVKQGLVALIKLLLETKEVGDELKDFQLVQTLFWAAENGHEAVVKLLLATGEVDFELKGGDYGQTALSWAARYGDEAVVKLLLATGKVEADAKDNNGQTPLSWAARYGDEAIVKLLLATGKVEADAKDNNGRTPLLWAALNGHEAIVKLLLATSKVEADAKDNNGRTPLLWAARYGNEAVVKLLLATGKVEANVKDKRGKTPLSYATRNGHKAIVKLLQMYIN</sequence>
<dbReference type="PANTHER" id="PTHR10039:SF10">
    <property type="entry name" value="NACHT DOMAIN-CONTAINING PROTEIN"/>
    <property type="match status" value="1"/>
</dbReference>
<protein>
    <submittedName>
        <fullName evidence="5">Uncharacterized protein</fullName>
    </submittedName>
</protein>
<dbReference type="PROSITE" id="PS50297">
    <property type="entry name" value="ANK_REP_REGION"/>
    <property type="match status" value="5"/>
</dbReference>
<dbReference type="InterPro" id="IPR036770">
    <property type="entry name" value="Ankyrin_rpt-contain_sf"/>
</dbReference>
<evidence type="ECO:0000256" key="1">
    <source>
        <dbReference type="ARBA" id="ARBA00022737"/>
    </source>
</evidence>
<dbReference type="InterPro" id="IPR056884">
    <property type="entry name" value="NPHP3-like_N"/>
</dbReference>
<feature type="domain" description="Nephrocystin 3-like N-terminal" evidence="4">
    <location>
        <begin position="278"/>
        <end position="421"/>
    </location>
</feature>
<keyword evidence="1" id="KW-0677">Repeat</keyword>
<dbReference type="Pfam" id="PF22939">
    <property type="entry name" value="WHD_GPIID"/>
    <property type="match status" value="1"/>
</dbReference>
<dbReference type="Proteomes" id="UP000184330">
    <property type="component" value="Unassembled WGS sequence"/>
</dbReference>
<dbReference type="PROSITE" id="PS50088">
    <property type="entry name" value="ANK_REPEAT"/>
    <property type="match status" value="5"/>
</dbReference>
<evidence type="ECO:0000313" key="6">
    <source>
        <dbReference type="Proteomes" id="UP000184330"/>
    </source>
</evidence>
<dbReference type="AlphaFoldDB" id="A0A1L7WZZ0"/>
<accession>A0A1L7WZZ0</accession>
<dbReference type="InterPro" id="IPR027417">
    <property type="entry name" value="P-loop_NTPase"/>
</dbReference>
<evidence type="ECO:0000259" key="4">
    <source>
        <dbReference type="Pfam" id="PF24883"/>
    </source>
</evidence>
<proteinExistence type="predicted"/>
<organism evidence="5 6">
    <name type="scientific">Phialocephala subalpina</name>
    <dbReference type="NCBI Taxonomy" id="576137"/>
    <lineage>
        <taxon>Eukaryota</taxon>
        <taxon>Fungi</taxon>
        <taxon>Dikarya</taxon>
        <taxon>Ascomycota</taxon>
        <taxon>Pezizomycotina</taxon>
        <taxon>Leotiomycetes</taxon>
        <taxon>Helotiales</taxon>
        <taxon>Mollisiaceae</taxon>
        <taxon>Phialocephala</taxon>
        <taxon>Phialocephala fortinii species complex</taxon>
    </lineage>
</organism>
<dbReference type="OrthoDB" id="7464126at2759"/>
<feature type="repeat" description="ANK" evidence="2">
    <location>
        <begin position="945"/>
        <end position="969"/>
    </location>
</feature>